<evidence type="ECO:0000313" key="2">
    <source>
        <dbReference type="Proteomes" id="UP000237105"/>
    </source>
</evidence>
<dbReference type="EMBL" id="JXTB01000223">
    <property type="protein sequence ID" value="PON52202.1"/>
    <property type="molecule type" value="Genomic_DNA"/>
</dbReference>
<organism evidence="1 2">
    <name type="scientific">Parasponia andersonii</name>
    <name type="common">Sponia andersonii</name>
    <dbReference type="NCBI Taxonomy" id="3476"/>
    <lineage>
        <taxon>Eukaryota</taxon>
        <taxon>Viridiplantae</taxon>
        <taxon>Streptophyta</taxon>
        <taxon>Embryophyta</taxon>
        <taxon>Tracheophyta</taxon>
        <taxon>Spermatophyta</taxon>
        <taxon>Magnoliopsida</taxon>
        <taxon>eudicotyledons</taxon>
        <taxon>Gunneridae</taxon>
        <taxon>Pentapetalae</taxon>
        <taxon>rosids</taxon>
        <taxon>fabids</taxon>
        <taxon>Rosales</taxon>
        <taxon>Cannabaceae</taxon>
        <taxon>Parasponia</taxon>
    </lineage>
</organism>
<dbReference type="Proteomes" id="UP000237105">
    <property type="component" value="Unassembled WGS sequence"/>
</dbReference>
<dbReference type="AlphaFoldDB" id="A0A2P5BTS0"/>
<keyword evidence="2" id="KW-1185">Reference proteome</keyword>
<evidence type="ECO:0000313" key="1">
    <source>
        <dbReference type="EMBL" id="PON52202.1"/>
    </source>
</evidence>
<proteinExistence type="predicted"/>
<accession>A0A2P5BTS0</accession>
<reference evidence="2" key="1">
    <citation type="submission" date="2016-06" db="EMBL/GenBank/DDBJ databases">
        <title>Parallel loss of symbiosis genes in relatives of nitrogen-fixing non-legume Parasponia.</title>
        <authorList>
            <person name="Van Velzen R."/>
            <person name="Holmer R."/>
            <person name="Bu F."/>
            <person name="Rutten L."/>
            <person name="Van Zeijl A."/>
            <person name="Liu W."/>
            <person name="Santuari L."/>
            <person name="Cao Q."/>
            <person name="Sharma T."/>
            <person name="Shen D."/>
            <person name="Roswanjaya Y."/>
            <person name="Wardhani T."/>
            <person name="Kalhor M.S."/>
            <person name="Jansen J."/>
            <person name="Van den Hoogen J."/>
            <person name="Gungor B."/>
            <person name="Hartog M."/>
            <person name="Hontelez J."/>
            <person name="Verver J."/>
            <person name="Yang W.-C."/>
            <person name="Schijlen E."/>
            <person name="Repin R."/>
            <person name="Schilthuizen M."/>
            <person name="Schranz E."/>
            <person name="Heidstra R."/>
            <person name="Miyata K."/>
            <person name="Fedorova E."/>
            <person name="Kohlen W."/>
            <person name="Bisseling T."/>
            <person name="Smit S."/>
            <person name="Geurts R."/>
        </authorList>
    </citation>
    <scope>NUCLEOTIDE SEQUENCE [LARGE SCALE GENOMIC DNA]</scope>
    <source>
        <strain evidence="2">cv. WU1-14</strain>
    </source>
</reference>
<name>A0A2P5BTS0_PARAD</name>
<gene>
    <name evidence="1" type="ORF">PanWU01x14_210440</name>
</gene>
<comment type="caution">
    <text evidence="1">The sequence shown here is derived from an EMBL/GenBank/DDBJ whole genome shotgun (WGS) entry which is preliminary data.</text>
</comment>
<sequence length="180" mass="19786">MATHLHSIGFVVARAATYISSVSTHDIAKDDDNFPRAFSMAEIPQNASVGARIGKVIEPHGPMLADPGMTNDSTTRSILVSNTYKISFAQVLNEASSKINAESSGIYAEPLVLSPEMSKPTIKGNYICVKVDDFEKIDDDVIDVHQLPIVRSSYDNIGEDILPLREPPVSRMRLRFQLIL</sequence>
<protein>
    <submittedName>
        <fullName evidence="1">Uncharacterized protein</fullName>
    </submittedName>
</protein>